<organism evidence="6 7">
    <name type="scientific">Ensete ventricosum</name>
    <name type="common">Abyssinian banana</name>
    <name type="synonym">Musa ensete</name>
    <dbReference type="NCBI Taxonomy" id="4639"/>
    <lineage>
        <taxon>Eukaryota</taxon>
        <taxon>Viridiplantae</taxon>
        <taxon>Streptophyta</taxon>
        <taxon>Embryophyta</taxon>
        <taxon>Tracheophyta</taxon>
        <taxon>Spermatophyta</taxon>
        <taxon>Magnoliopsida</taxon>
        <taxon>Liliopsida</taxon>
        <taxon>Zingiberales</taxon>
        <taxon>Musaceae</taxon>
        <taxon>Ensete</taxon>
    </lineage>
</organism>
<comment type="subcellular location">
    <subcellularLocation>
        <location evidence="1">Cytoplasm</location>
    </subcellularLocation>
</comment>
<dbReference type="GO" id="GO:0005737">
    <property type="term" value="C:cytoplasm"/>
    <property type="evidence" value="ECO:0007669"/>
    <property type="project" value="UniProtKB-SubCell"/>
</dbReference>
<name>A0A426YQ55_ENSVE</name>
<keyword evidence="4" id="KW-0808">Transferase</keyword>
<dbReference type="EMBL" id="AMZH03010904">
    <property type="protein sequence ID" value="RRT53859.1"/>
    <property type="molecule type" value="Genomic_DNA"/>
</dbReference>
<accession>A0A426YQ55</accession>
<dbReference type="InterPro" id="IPR041370">
    <property type="entry name" value="Mlase_EEF1AKMT1/ZCCHC4"/>
</dbReference>
<feature type="region of interest" description="Disordered" evidence="5">
    <location>
        <begin position="1"/>
        <end position="61"/>
    </location>
</feature>
<proteinExistence type="predicted"/>
<dbReference type="AlphaFoldDB" id="A0A426YQ55"/>
<evidence type="ECO:0008006" key="8">
    <source>
        <dbReference type="Google" id="ProtNLM"/>
    </source>
</evidence>
<dbReference type="PANTHER" id="PTHR13200:SF0">
    <property type="entry name" value="EEF1A LYSINE METHYLTRANSFERASE 1"/>
    <property type="match status" value="1"/>
</dbReference>
<dbReference type="Pfam" id="PF10237">
    <property type="entry name" value="N6-adenineMlase"/>
    <property type="match status" value="1"/>
</dbReference>
<dbReference type="GO" id="GO:0032259">
    <property type="term" value="P:methylation"/>
    <property type="evidence" value="ECO:0007669"/>
    <property type="project" value="UniProtKB-KW"/>
</dbReference>
<dbReference type="Proteomes" id="UP000287651">
    <property type="component" value="Unassembled WGS sequence"/>
</dbReference>
<evidence type="ECO:0000313" key="6">
    <source>
        <dbReference type="EMBL" id="RRT53859.1"/>
    </source>
</evidence>
<keyword evidence="2" id="KW-0963">Cytoplasm</keyword>
<dbReference type="PANTHER" id="PTHR13200">
    <property type="entry name" value="EEF1A LYSINE METHYLTRANSFERASE 1"/>
    <property type="match status" value="1"/>
</dbReference>
<gene>
    <name evidence="6" type="ORF">B296_00049553</name>
</gene>
<keyword evidence="3" id="KW-0489">Methyltransferase</keyword>
<dbReference type="PROSITE" id="PS00092">
    <property type="entry name" value="N6_MTASE"/>
    <property type="match status" value="1"/>
</dbReference>
<sequence>MSTELEERPNPAAADDGTEEDDDPPLLSSQALEALTEFLSEQSSLGGAGEGRGDGGGDEPDEVRLVAEDWRLSQFWYDRDTAQTVAEEIRTLYRSTSSPIACIACPTLYANKLLEYDKRFEQYDDDFTYYDYNQPEELPPSLKHNYQVIIADPPYLRAAELLNVHPCGFRPQHTNKLGNEFRLFTNYDTAGRLGGWERKA</sequence>
<protein>
    <recommendedName>
        <fullName evidence="8">Protein-lysine N-methyltransferase</fullName>
    </recommendedName>
</protein>
<evidence type="ECO:0000256" key="4">
    <source>
        <dbReference type="ARBA" id="ARBA00022679"/>
    </source>
</evidence>
<evidence type="ECO:0000256" key="2">
    <source>
        <dbReference type="ARBA" id="ARBA00022490"/>
    </source>
</evidence>
<dbReference type="GO" id="GO:0016279">
    <property type="term" value="F:protein-lysine N-methyltransferase activity"/>
    <property type="evidence" value="ECO:0007669"/>
    <property type="project" value="InterPro"/>
</dbReference>
<dbReference type="GO" id="GO:0003676">
    <property type="term" value="F:nucleic acid binding"/>
    <property type="evidence" value="ECO:0007669"/>
    <property type="project" value="InterPro"/>
</dbReference>
<evidence type="ECO:0000256" key="3">
    <source>
        <dbReference type="ARBA" id="ARBA00022603"/>
    </source>
</evidence>
<comment type="caution">
    <text evidence="6">The sequence shown here is derived from an EMBL/GenBank/DDBJ whole genome shotgun (WGS) entry which is preliminary data.</text>
</comment>
<dbReference type="InterPro" id="IPR002052">
    <property type="entry name" value="DNA_methylase_N6_adenine_CS"/>
</dbReference>
<evidence type="ECO:0000256" key="5">
    <source>
        <dbReference type="SAM" id="MobiDB-lite"/>
    </source>
</evidence>
<dbReference type="InterPro" id="IPR019369">
    <property type="entry name" value="Efm5/EEF1AKMT1"/>
</dbReference>
<evidence type="ECO:0000256" key="1">
    <source>
        <dbReference type="ARBA" id="ARBA00004496"/>
    </source>
</evidence>
<evidence type="ECO:0000313" key="7">
    <source>
        <dbReference type="Proteomes" id="UP000287651"/>
    </source>
</evidence>
<reference evidence="6 7" key="1">
    <citation type="journal article" date="2014" name="Agronomy (Basel)">
        <title>A Draft Genome Sequence for Ensete ventricosum, the Drought-Tolerant Tree Against Hunger.</title>
        <authorList>
            <person name="Harrison J."/>
            <person name="Moore K.A."/>
            <person name="Paszkiewicz K."/>
            <person name="Jones T."/>
            <person name="Grant M."/>
            <person name="Ambacheew D."/>
            <person name="Muzemil S."/>
            <person name="Studholme D.J."/>
        </authorList>
    </citation>
    <scope>NUCLEOTIDE SEQUENCE [LARGE SCALE GENOMIC DNA]</scope>
</reference>